<proteinExistence type="predicted"/>
<dbReference type="AlphaFoldDB" id="A0AAD7DM28"/>
<accession>A0AAD7DM28</accession>
<feature type="compositionally biased region" description="Polar residues" evidence="1">
    <location>
        <begin position="293"/>
        <end position="303"/>
    </location>
</feature>
<evidence type="ECO:0000313" key="2">
    <source>
        <dbReference type="EMBL" id="KAJ7694540.1"/>
    </source>
</evidence>
<organism evidence="2 3">
    <name type="scientific">Mycena rosella</name>
    <name type="common">Pink bonnet</name>
    <name type="synonym">Agaricus rosellus</name>
    <dbReference type="NCBI Taxonomy" id="1033263"/>
    <lineage>
        <taxon>Eukaryota</taxon>
        <taxon>Fungi</taxon>
        <taxon>Dikarya</taxon>
        <taxon>Basidiomycota</taxon>
        <taxon>Agaricomycotina</taxon>
        <taxon>Agaricomycetes</taxon>
        <taxon>Agaricomycetidae</taxon>
        <taxon>Agaricales</taxon>
        <taxon>Marasmiineae</taxon>
        <taxon>Mycenaceae</taxon>
        <taxon>Mycena</taxon>
    </lineage>
</organism>
<comment type="caution">
    <text evidence="2">The sequence shown here is derived from an EMBL/GenBank/DDBJ whole genome shotgun (WGS) entry which is preliminary data.</text>
</comment>
<evidence type="ECO:0000313" key="3">
    <source>
        <dbReference type="Proteomes" id="UP001221757"/>
    </source>
</evidence>
<reference evidence="2" key="1">
    <citation type="submission" date="2023-03" db="EMBL/GenBank/DDBJ databases">
        <title>Massive genome expansion in bonnet fungi (Mycena s.s.) driven by repeated elements and novel gene families across ecological guilds.</title>
        <authorList>
            <consortium name="Lawrence Berkeley National Laboratory"/>
            <person name="Harder C.B."/>
            <person name="Miyauchi S."/>
            <person name="Viragh M."/>
            <person name="Kuo A."/>
            <person name="Thoen E."/>
            <person name="Andreopoulos B."/>
            <person name="Lu D."/>
            <person name="Skrede I."/>
            <person name="Drula E."/>
            <person name="Henrissat B."/>
            <person name="Morin E."/>
            <person name="Kohler A."/>
            <person name="Barry K."/>
            <person name="LaButti K."/>
            <person name="Morin E."/>
            <person name="Salamov A."/>
            <person name="Lipzen A."/>
            <person name="Mereny Z."/>
            <person name="Hegedus B."/>
            <person name="Baldrian P."/>
            <person name="Stursova M."/>
            <person name="Weitz H."/>
            <person name="Taylor A."/>
            <person name="Grigoriev I.V."/>
            <person name="Nagy L.G."/>
            <person name="Martin F."/>
            <person name="Kauserud H."/>
        </authorList>
    </citation>
    <scope>NUCLEOTIDE SEQUENCE</scope>
    <source>
        <strain evidence="2">CBHHK067</strain>
    </source>
</reference>
<feature type="compositionally biased region" description="Basic and acidic residues" evidence="1">
    <location>
        <begin position="280"/>
        <end position="292"/>
    </location>
</feature>
<feature type="compositionally biased region" description="Basic and acidic residues" evidence="1">
    <location>
        <begin position="172"/>
        <end position="185"/>
    </location>
</feature>
<feature type="compositionally biased region" description="Pro residues" evidence="1">
    <location>
        <begin position="1"/>
        <end position="11"/>
    </location>
</feature>
<gene>
    <name evidence="2" type="ORF">B0H17DRAFT_1199069</name>
</gene>
<dbReference type="Proteomes" id="UP001221757">
    <property type="component" value="Unassembled WGS sequence"/>
</dbReference>
<name>A0AAD7DM28_MYCRO</name>
<feature type="compositionally biased region" description="Polar residues" evidence="1">
    <location>
        <begin position="152"/>
        <end position="163"/>
    </location>
</feature>
<sequence length="614" mass="68419">MPTPTPIPRPDWAPSRISGTNARDMADVMSWKQEDFVKLKEHVQAKAAALQLDTYAGPPAQDPAKWRELVADCVKAFPALKDFARRWPVEFYYTQYTHWRRLERNKRLRSQNAQQPAPTKGPDSSAQRPGKRKGGPDAGKENVDEPRIAPRATQSGSQSNSGAQFPRSRPPTQREKERLNDRTETNIDSQRQSGAQAAHSGAATQPGKGKLSERTPTNIQQSSSQHSSASQGTPPQPPTRPENERISTHTKESGSQRYSGSQDAPSTSFTQSDGKLLATRRNEFSSTTRREYSLSSRQMSANTSAPSSSPRFPGSSSAPRHSQPTTHHASWSACTTELRLLFKGRDDLLQAFITVGVIADHHLRALLRLSARQREGFLDSIAPKYLTFVEKVEIADLLETHLDNTATGLRPAKIQVVSIPRPPEGLVNVLGQHTCSYVHIKKHMRIADDNEYFDIVDYIESEIPRFLEVEKPIEEQDDLDVQALLESVCEAWPSMRKYADCWPIFVHVSRFLDARQAGLPGTPRNAPPPRHECPRQRMYPAADVPPSVKALLADYGMDELGPAFLFLGVQTDEKFGSMVASEKARSRFLAGVPPLQLGCSAFQGIMMRYIIERV</sequence>
<dbReference type="EMBL" id="JARKIE010000041">
    <property type="protein sequence ID" value="KAJ7694540.1"/>
    <property type="molecule type" value="Genomic_DNA"/>
</dbReference>
<feature type="compositionally biased region" description="Low complexity" evidence="1">
    <location>
        <begin position="220"/>
        <end position="231"/>
    </location>
</feature>
<feature type="compositionally biased region" description="Polar residues" evidence="1">
    <location>
        <begin position="255"/>
        <end position="273"/>
    </location>
</feature>
<feature type="region of interest" description="Disordered" evidence="1">
    <location>
        <begin position="108"/>
        <end position="329"/>
    </location>
</feature>
<evidence type="ECO:0000256" key="1">
    <source>
        <dbReference type="SAM" id="MobiDB-lite"/>
    </source>
</evidence>
<feature type="region of interest" description="Disordered" evidence="1">
    <location>
        <begin position="1"/>
        <end position="20"/>
    </location>
</feature>
<keyword evidence="3" id="KW-1185">Reference proteome</keyword>
<feature type="compositionally biased region" description="Low complexity" evidence="1">
    <location>
        <begin position="189"/>
        <end position="203"/>
    </location>
</feature>
<feature type="compositionally biased region" description="Basic and acidic residues" evidence="1">
    <location>
        <begin position="134"/>
        <end position="148"/>
    </location>
</feature>
<protein>
    <submittedName>
        <fullName evidence="2">Uncharacterized protein</fullName>
    </submittedName>
</protein>
<feature type="compositionally biased region" description="Low complexity" evidence="1">
    <location>
        <begin position="304"/>
        <end position="320"/>
    </location>
</feature>
<feature type="compositionally biased region" description="Polar residues" evidence="1">
    <location>
        <begin position="110"/>
        <end position="127"/>
    </location>
</feature>
<feature type="compositionally biased region" description="Basic and acidic residues" evidence="1">
    <location>
        <begin position="241"/>
        <end position="254"/>
    </location>
</feature>